<dbReference type="Pfam" id="PF01325">
    <property type="entry name" value="Fe_dep_repress"/>
    <property type="match status" value="1"/>
</dbReference>
<dbReference type="SUPFAM" id="SSF46785">
    <property type="entry name" value="Winged helix' DNA-binding domain"/>
    <property type="match status" value="1"/>
</dbReference>
<keyword evidence="5" id="KW-0678">Repressor</keyword>
<keyword evidence="6" id="KW-0805">Transcription regulation</keyword>
<comment type="subunit">
    <text evidence="3">Homodimer.</text>
</comment>
<evidence type="ECO:0000256" key="11">
    <source>
        <dbReference type="ARBA" id="ARBA00032593"/>
    </source>
</evidence>
<dbReference type="GO" id="GO:0045892">
    <property type="term" value="P:negative regulation of DNA-templated transcription"/>
    <property type="evidence" value="ECO:0007669"/>
    <property type="project" value="TreeGrafter"/>
</dbReference>
<gene>
    <name evidence="14" type="ORF">H9X71_12595</name>
</gene>
<evidence type="ECO:0000313" key="14">
    <source>
        <dbReference type="EMBL" id="QOD43415.1"/>
    </source>
</evidence>
<evidence type="ECO:0000256" key="9">
    <source>
        <dbReference type="ARBA" id="ARBA00023163"/>
    </source>
</evidence>
<dbReference type="GO" id="GO:0046914">
    <property type="term" value="F:transition metal ion binding"/>
    <property type="evidence" value="ECO:0007669"/>
    <property type="project" value="InterPro"/>
</dbReference>
<evidence type="ECO:0000313" key="15">
    <source>
        <dbReference type="Proteomes" id="UP000516660"/>
    </source>
</evidence>
<dbReference type="GO" id="GO:0046983">
    <property type="term" value="F:protein dimerization activity"/>
    <property type="evidence" value="ECO:0007669"/>
    <property type="project" value="InterPro"/>
</dbReference>
<keyword evidence="15" id="KW-1185">Reference proteome</keyword>
<evidence type="ECO:0000256" key="6">
    <source>
        <dbReference type="ARBA" id="ARBA00023015"/>
    </source>
</evidence>
<evidence type="ECO:0000256" key="7">
    <source>
        <dbReference type="ARBA" id="ARBA00023125"/>
    </source>
</evidence>
<comment type="similarity">
    <text evidence="2">Belongs to the DtxR/MntR family.</text>
</comment>
<evidence type="ECO:0000256" key="4">
    <source>
        <dbReference type="ARBA" id="ARBA00022490"/>
    </source>
</evidence>
<organism evidence="14 15">
    <name type="scientific">Clavibacter zhangzhiyongii</name>
    <dbReference type="NCBI Taxonomy" id="2768071"/>
    <lineage>
        <taxon>Bacteria</taxon>
        <taxon>Bacillati</taxon>
        <taxon>Actinomycetota</taxon>
        <taxon>Actinomycetes</taxon>
        <taxon>Micrococcales</taxon>
        <taxon>Microbacteriaceae</taxon>
        <taxon>Clavibacter</taxon>
    </lineage>
</organism>
<dbReference type="GO" id="GO:0005737">
    <property type="term" value="C:cytoplasm"/>
    <property type="evidence" value="ECO:0007669"/>
    <property type="project" value="UniProtKB-SubCell"/>
</dbReference>
<dbReference type="PANTHER" id="PTHR33238">
    <property type="entry name" value="IRON (METAL) DEPENDENT REPRESSOR, DTXR FAMILY"/>
    <property type="match status" value="1"/>
</dbReference>
<dbReference type="PROSITE" id="PS50944">
    <property type="entry name" value="HTH_DTXR"/>
    <property type="match status" value="1"/>
</dbReference>
<evidence type="ECO:0000256" key="8">
    <source>
        <dbReference type="ARBA" id="ARBA00023159"/>
    </source>
</evidence>
<dbReference type="SUPFAM" id="SSF47979">
    <property type="entry name" value="Iron-dependent repressor protein, dimerization domain"/>
    <property type="match status" value="1"/>
</dbReference>
<dbReference type="InterPro" id="IPR022689">
    <property type="entry name" value="Iron_dep_repressor"/>
</dbReference>
<protein>
    <recommendedName>
        <fullName evidence="11">Manganese transport regulator</fullName>
    </recommendedName>
</protein>
<keyword evidence="8" id="KW-0010">Activator</keyword>
<reference evidence="14 15" key="1">
    <citation type="submission" date="2020-08" db="EMBL/GenBank/DDBJ databases">
        <title>Description of Clavibacter zhangzhiyonge sp. nov., a phytopathogenic actinobacterium isolated from barley seeds, causing leaf brown spot and decline.</title>
        <authorList>
            <person name="Tian Q."/>
            <person name="Chuan J."/>
            <person name="Zhao W."/>
            <person name="Li X."/>
        </authorList>
    </citation>
    <scope>NUCLEOTIDE SEQUENCE [LARGE SCALE GENOMIC DNA]</scope>
    <source>
        <strain evidence="14 15">DM1</strain>
    </source>
</reference>
<evidence type="ECO:0000259" key="13">
    <source>
        <dbReference type="PROSITE" id="PS50944"/>
    </source>
</evidence>
<dbReference type="InterPro" id="IPR050536">
    <property type="entry name" value="DtxR_MntR_Metal-Reg"/>
</dbReference>
<dbReference type="InterPro" id="IPR036388">
    <property type="entry name" value="WH-like_DNA-bd_sf"/>
</dbReference>
<feature type="domain" description="HTH dtxR-type" evidence="13">
    <location>
        <begin position="6"/>
        <end position="68"/>
    </location>
</feature>
<evidence type="ECO:0000256" key="3">
    <source>
        <dbReference type="ARBA" id="ARBA00011738"/>
    </source>
</evidence>
<dbReference type="AlphaFoldDB" id="A0A7L7Z157"/>
<evidence type="ECO:0000256" key="12">
    <source>
        <dbReference type="SAM" id="MobiDB-lite"/>
    </source>
</evidence>
<keyword evidence="9" id="KW-0804">Transcription</keyword>
<dbReference type="Proteomes" id="UP000516660">
    <property type="component" value="Chromosome"/>
</dbReference>
<name>A0A7L7Z157_9MICO</name>
<dbReference type="KEGG" id="czh:H9X71_12595"/>
<dbReference type="EMBL" id="CP061274">
    <property type="protein sequence ID" value="QOD43415.1"/>
    <property type="molecule type" value="Genomic_DNA"/>
</dbReference>
<evidence type="ECO:0000256" key="5">
    <source>
        <dbReference type="ARBA" id="ARBA00022491"/>
    </source>
</evidence>
<keyword evidence="4" id="KW-0963">Cytoplasm</keyword>
<dbReference type="InterPro" id="IPR036421">
    <property type="entry name" value="Fe_dep_repressor_sf"/>
</dbReference>
<sequence length="231" mass="24803">MSVDELSSAAQDYLKLIWTATEWSEQPVTVTRLAERLGIRPATASDGLRRLTAQGLVEHRPYGSIELTSDGRRHAIQMVRRHRLLETFLVEALGYGWDEVHDEAEVLEHAVSDDFVARIDAHLGHPSRDPHGDPIPSADGEPHLPDATVLADAVADRPLRVRRISDEDPRLLRELAEHGIGLDATLVRSASADASTPAASTPAAVVVTVDGSAGRPLTAAAASAVWVSDAG</sequence>
<comment type="subcellular location">
    <subcellularLocation>
        <location evidence="1">Cytoplasm</location>
    </subcellularLocation>
</comment>
<dbReference type="InterPro" id="IPR011991">
    <property type="entry name" value="ArsR-like_HTH"/>
</dbReference>
<keyword evidence="10" id="KW-0464">Manganese</keyword>
<dbReference type="InterPro" id="IPR001367">
    <property type="entry name" value="Fe_dep_repressor"/>
</dbReference>
<evidence type="ECO:0000256" key="2">
    <source>
        <dbReference type="ARBA" id="ARBA00007871"/>
    </source>
</evidence>
<dbReference type="SMART" id="SM00529">
    <property type="entry name" value="HTH_DTXR"/>
    <property type="match status" value="1"/>
</dbReference>
<feature type="compositionally biased region" description="Basic and acidic residues" evidence="12">
    <location>
        <begin position="122"/>
        <end position="132"/>
    </location>
</feature>
<dbReference type="GO" id="GO:0003700">
    <property type="term" value="F:DNA-binding transcription factor activity"/>
    <property type="evidence" value="ECO:0007669"/>
    <property type="project" value="InterPro"/>
</dbReference>
<dbReference type="FunFam" id="1.10.60.10:FF:000004">
    <property type="entry name" value="DtxR family transcriptional regulator"/>
    <property type="match status" value="1"/>
</dbReference>
<dbReference type="InterPro" id="IPR022687">
    <property type="entry name" value="HTH_DTXR"/>
</dbReference>
<dbReference type="PANTHER" id="PTHR33238:SF11">
    <property type="entry name" value="TRANSCRIPTIONAL REGULATOR MNTR"/>
    <property type="match status" value="1"/>
</dbReference>
<dbReference type="CDD" id="cd00090">
    <property type="entry name" value="HTH_ARSR"/>
    <property type="match status" value="1"/>
</dbReference>
<dbReference type="InterPro" id="IPR036390">
    <property type="entry name" value="WH_DNA-bd_sf"/>
</dbReference>
<accession>A0A7L7Z157</accession>
<proteinExistence type="inferred from homology"/>
<keyword evidence="7" id="KW-0238">DNA-binding</keyword>
<dbReference type="GO" id="GO:0003677">
    <property type="term" value="F:DNA binding"/>
    <property type="evidence" value="ECO:0007669"/>
    <property type="project" value="UniProtKB-KW"/>
</dbReference>
<dbReference type="Gene3D" id="1.10.60.10">
    <property type="entry name" value="Iron dependent repressor, metal binding and dimerisation domain"/>
    <property type="match status" value="1"/>
</dbReference>
<evidence type="ECO:0000256" key="10">
    <source>
        <dbReference type="ARBA" id="ARBA00023211"/>
    </source>
</evidence>
<dbReference type="RefSeq" id="WP_191147402.1">
    <property type="nucleotide sequence ID" value="NZ_CP061274.1"/>
</dbReference>
<dbReference type="Gene3D" id="1.10.10.10">
    <property type="entry name" value="Winged helix-like DNA-binding domain superfamily/Winged helix DNA-binding domain"/>
    <property type="match status" value="1"/>
</dbReference>
<dbReference type="Pfam" id="PF02742">
    <property type="entry name" value="Fe_dep_repr_C"/>
    <property type="match status" value="1"/>
</dbReference>
<evidence type="ECO:0000256" key="1">
    <source>
        <dbReference type="ARBA" id="ARBA00004496"/>
    </source>
</evidence>
<feature type="region of interest" description="Disordered" evidence="12">
    <location>
        <begin position="122"/>
        <end position="145"/>
    </location>
</feature>